<evidence type="ECO:0000313" key="3">
    <source>
        <dbReference type="EMBL" id="SCZ86613.1"/>
    </source>
</evidence>
<keyword evidence="2" id="KW-0472">Membrane</keyword>
<accession>A0A1G5SHC6</accession>
<dbReference type="GO" id="GO:0016020">
    <property type="term" value="C:membrane"/>
    <property type="evidence" value="ECO:0007669"/>
    <property type="project" value="InterPro"/>
</dbReference>
<feature type="transmembrane region" description="Helical" evidence="2">
    <location>
        <begin position="97"/>
        <end position="125"/>
    </location>
</feature>
<sequence>MPNQILMFLLDNLLGLFSLALLLRFYMQWLRVPHYHPVSRFIVTVTDFIVRPARRWIPGWRGMDLSTFILAWFFQFILLAGLSFLQGLGMGSLLGLALLALVAIARLTLMILLVSIIVQAVLSWVNPQSPLMPLLENFTQPLLGMFRRVIPPIANVDLSPLFALLLLQVLLMFVGNLQYQIASWF</sequence>
<dbReference type="EMBL" id="FMWO01000071">
    <property type="protein sequence ID" value="SCZ86613.1"/>
    <property type="molecule type" value="Genomic_DNA"/>
</dbReference>
<comment type="similarity">
    <text evidence="1">Belongs to the YggT family.</text>
</comment>
<keyword evidence="2" id="KW-0812">Transmembrane</keyword>
<feature type="transmembrane region" description="Helical" evidence="2">
    <location>
        <begin position="65"/>
        <end position="85"/>
    </location>
</feature>
<keyword evidence="2" id="KW-1133">Transmembrane helix</keyword>
<protein>
    <submittedName>
        <fullName evidence="3">YGGT family</fullName>
    </submittedName>
</protein>
<dbReference type="RefSeq" id="WP_090287753.1">
    <property type="nucleotide sequence ID" value="NZ_FMWO01000071.1"/>
</dbReference>
<evidence type="ECO:0000256" key="2">
    <source>
        <dbReference type="SAM" id="Phobius"/>
    </source>
</evidence>
<dbReference type="Pfam" id="PF02325">
    <property type="entry name" value="CCB3_YggT"/>
    <property type="match status" value="2"/>
</dbReference>
<dbReference type="AlphaFoldDB" id="A0A1G5SHC6"/>
<reference evidence="3 4" key="1">
    <citation type="submission" date="2016-10" db="EMBL/GenBank/DDBJ databases">
        <authorList>
            <person name="de Groot N.N."/>
        </authorList>
    </citation>
    <scope>NUCLEOTIDE SEQUENCE [LARGE SCALE GENOMIC DNA]</scope>
    <source>
        <strain evidence="3">1</strain>
    </source>
</reference>
<dbReference type="InterPro" id="IPR003425">
    <property type="entry name" value="CCB3/YggT"/>
</dbReference>
<dbReference type="OrthoDB" id="9806665at2"/>
<dbReference type="Proteomes" id="UP000198729">
    <property type="component" value="Unassembled WGS sequence"/>
</dbReference>
<feature type="transmembrane region" description="Helical" evidence="2">
    <location>
        <begin position="7"/>
        <end position="27"/>
    </location>
</feature>
<proteinExistence type="inferred from homology"/>
<dbReference type="PANTHER" id="PTHR33219">
    <property type="entry name" value="YLMG HOMOLOG PROTEIN 2, CHLOROPLASTIC"/>
    <property type="match status" value="1"/>
</dbReference>
<gene>
    <name evidence="3" type="ORF">NSMM_610027</name>
</gene>
<organism evidence="3 4">
    <name type="scientific">Nitrosomonas mobilis</name>
    <dbReference type="NCBI Taxonomy" id="51642"/>
    <lineage>
        <taxon>Bacteria</taxon>
        <taxon>Pseudomonadati</taxon>
        <taxon>Pseudomonadota</taxon>
        <taxon>Betaproteobacteria</taxon>
        <taxon>Nitrosomonadales</taxon>
        <taxon>Nitrosomonadaceae</taxon>
        <taxon>Nitrosomonas</taxon>
    </lineage>
</organism>
<dbReference type="PANTHER" id="PTHR33219:SF14">
    <property type="entry name" value="PROTEIN COFACTOR ASSEMBLY OF COMPLEX C SUBUNIT B CCB3, CHLOROPLASTIC-RELATED"/>
    <property type="match status" value="1"/>
</dbReference>
<dbReference type="STRING" id="51642.NSMM_610027"/>
<name>A0A1G5SHC6_9PROT</name>
<evidence type="ECO:0000256" key="1">
    <source>
        <dbReference type="ARBA" id="ARBA00010894"/>
    </source>
</evidence>
<keyword evidence="4" id="KW-1185">Reference proteome</keyword>
<evidence type="ECO:0000313" key="4">
    <source>
        <dbReference type="Proteomes" id="UP000198729"/>
    </source>
</evidence>
<feature type="transmembrane region" description="Helical" evidence="2">
    <location>
        <begin position="161"/>
        <end position="179"/>
    </location>
</feature>